<dbReference type="PANTHER" id="PTHR11699">
    <property type="entry name" value="ALDEHYDE DEHYDROGENASE-RELATED"/>
    <property type="match status" value="1"/>
</dbReference>
<dbReference type="SUPFAM" id="SSF53720">
    <property type="entry name" value="ALDH-like"/>
    <property type="match status" value="1"/>
</dbReference>
<sequence length="152" mass="15967">MRRHRGRAQASRGHPLTAQRLAELLTGAGLPDGVLNGVTGGGAAGPALVEHPGVDKIAFTGSTATGAKVAAGGDRPYQADHDGTRRQERPGQVRTLRPEIAHGYLTLSLLIPLFGKLLVVDDVRMAVNKVRFPAPVPVPVGAKIRLAGRLPR</sequence>
<feature type="region of interest" description="Disordered" evidence="2">
    <location>
        <begin position="68"/>
        <end position="90"/>
    </location>
</feature>
<evidence type="ECO:0000256" key="1">
    <source>
        <dbReference type="ARBA" id="ARBA00023002"/>
    </source>
</evidence>
<dbReference type="AlphaFoldDB" id="A0A8J3ZHQ3"/>
<organism evidence="4 5">
    <name type="scientific">Virgisporangium aurantiacum</name>
    <dbReference type="NCBI Taxonomy" id="175570"/>
    <lineage>
        <taxon>Bacteria</taxon>
        <taxon>Bacillati</taxon>
        <taxon>Actinomycetota</taxon>
        <taxon>Actinomycetes</taxon>
        <taxon>Micromonosporales</taxon>
        <taxon>Micromonosporaceae</taxon>
        <taxon>Virgisporangium</taxon>
    </lineage>
</organism>
<reference evidence="4" key="1">
    <citation type="submission" date="2021-01" db="EMBL/GenBank/DDBJ databases">
        <title>Whole genome shotgun sequence of Virgisporangium aurantiacum NBRC 16421.</title>
        <authorList>
            <person name="Komaki H."/>
            <person name="Tamura T."/>
        </authorList>
    </citation>
    <scope>NUCLEOTIDE SEQUENCE</scope>
    <source>
        <strain evidence="4">NBRC 16421</strain>
    </source>
</reference>
<evidence type="ECO:0000313" key="4">
    <source>
        <dbReference type="EMBL" id="GIJ64036.1"/>
    </source>
</evidence>
<proteinExistence type="predicted"/>
<evidence type="ECO:0000313" key="5">
    <source>
        <dbReference type="Proteomes" id="UP000612585"/>
    </source>
</evidence>
<evidence type="ECO:0000259" key="3">
    <source>
        <dbReference type="Pfam" id="PF00171"/>
    </source>
</evidence>
<dbReference type="EMBL" id="BOPG01000106">
    <property type="protein sequence ID" value="GIJ64036.1"/>
    <property type="molecule type" value="Genomic_DNA"/>
</dbReference>
<evidence type="ECO:0000256" key="2">
    <source>
        <dbReference type="SAM" id="MobiDB-lite"/>
    </source>
</evidence>
<dbReference type="InterPro" id="IPR029069">
    <property type="entry name" value="HotDog_dom_sf"/>
</dbReference>
<gene>
    <name evidence="4" type="ORF">Vau01_115520</name>
</gene>
<protein>
    <recommendedName>
        <fullName evidence="3">Aldehyde dehydrogenase domain-containing protein</fullName>
    </recommendedName>
</protein>
<dbReference type="Gene3D" id="3.10.129.10">
    <property type="entry name" value="Hotdog Thioesterase"/>
    <property type="match status" value="1"/>
</dbReference>
<dbReference type="InterPro" id="IPR015590">
    <property type="entry name" value="Aldehyde_DH_dom"/>
</dbReference>
<accession>A0A8J3ZHQ3</accession>
<dbReference type="Proteomes" id="UP000612585">
    <property type="component" value="Unassembled WGS sequence"/>
</dbReference>
<dbReference type="InterPro" id="IPR016161">
    <property type="entry name" value="Ald_DH/histidinol_DH"/>
</dbReference>
<dbReference type="Pfam" id="PF00171">
    <property type="entry name" value="Aldedh"/>
    <property type="match status" value="1"/>
</dbReference>
<dbReference type="RefSeq" id="WP_275424054.1">
    <property type="nucleotide sequence ID" value="NZ_BOPG01000106.1"/>
</dbReference>
<name>A0A8J3ZHQ3_9ACTN</name>
<feature type="domain" description="Aldehyde dehydrogenase" evidence="3">
    <location>
        <begin position="11"/>
        <end position="71"/>
    </location>
</feature>
<keyword evidence="5" id="KW-1185">Reference proteome</keyword>
<dbReference type="InterPro" id="IPR016162">
    <property type="entry name" value="Ald_DH_N"/>
</dbReference>
<keyword evidence="1" id="KW-0560">Oxidoreductase</keyword>
<dbReference type="GO" id="GO:0016491">
    <property type="term" value="F:oxidoreductase activity"/>
    <property type="evidence" value="ECO:0007669"/>
    <property type="project" value="UniProtKB-KW"/>
</dbReference>
<comment type="caution">
    <text evidence="4">The sequence shown here is derived from an EMBL/GenBank/DDBJ whole genome shotgun (WGS) entry which is preliminary data.</text>
</comment>
<dbReference type="Gene3D" id="3.40.605.10">
    <property type="entry name" value="Aldehyde Dehydrogenase, Chain A, domain 1"/>
    <property type="match status" value="1"/>
</dbReference>
<feature type="compositionally biased region" description="Basic and acidic residues" evidence="2">
    <location>
        <begin position="77"/>
        <end position="90"/>
    </location>
</feature>
<dbReference type="SUPFAM" id="SSF54637">
    <property type="entry name" value="Thioesterase/thiol ester dehydrase-isomerase"/>
    <property type="match status" value="1"/>
</dbReference>